<comment type="caution">
    <text evidence="1">The sequence shown here is derived from an EMBL/GenBank/DDBJ whole genome shotgun (WGS) entry which is preliminary data.</text>
</comment>
<protein>
    <submittedName>
        <fullName evidence="1">Uncharacterized protein</fullName>
    </submittedName>
</protein>
<name>A0ACC0JAD6_CHOFU</name>
<gene>
    <name evidence="1" type="ORF">MSG28_008201</name>
</gene>
<dbReference type="EMBL" id="CM046113">
    <property type="protein sequence ID" value="KAI8421082.1"/>
    <property type="molecule type" value="Genomic_DNA"/>
</dbReference>
<keyword evidence="2" id="KW-1185">Reference proteome</keyword>
<feature type="non-terminal residue" evidence="1">
    <location>
        <position position="1"/>
    </location>
</feature>
<organism evidence="1 2">
    <name type="scientific">Choristoneura fumiferana</name>
    <name type="common">Spruce budworm moth</name>
    <name type="synonym">Archips fumiferana</name>
    <dbReference type="NCBI Taxonomy" id="7141"/>
    <lineage>
        <taxon>Eukaryota</taxon>
        <taxon>Metazoa</taxon>
        <taxon>Ecdysozoa</taxon>
        <taxon>Arthropoda</taxon>
        <taxon>Hexapoda</taxon>
        <taxon>Insecta</taxon>
        <taxon>Pterygota</taxon>
        <taxon>Neoptera</taxon>
        <taxon>Endopterygota</taxon>
        <taxon>Lepidoptera</taxon>
        <taxon>Glossata</taxon>
        <taxon>Ditrysia</taxon>
        <taxon>Tortricoidea</taxon>
        <taxon>Tortricidae</taxon>
        <taxon>Tortricinae</taxon>
        <taxon>Choristoneura</taxon>
    </lineage>
</organism>
<evidence type="ECO:0000313" key="2">
    <source>
        <dbReference type="Proteomes" id="UP001064048"/>
    </source>
</evidence>
<sequence>VRFVRNASGKELALVRGYTFYCGAKNLRTNIWRCTRWGTCKARFIMTKSPECELLTAQLEHAHSAPNFIINVIWTRNNRGKELLVVNGYTFYRHTQLKYATRWVCTLGTDKCRAHVKTVDPIWTRNNRGKELIIVNGYTFYCHTQQTRTVRWACTFGTSKCHASVSTVNGAVTRAKLHHTHPANKFVIKDGVYMKL</sequence>
<proteinExistence type="predicted"/>
<evidence type="ECO:0000313" key="1">
    <source>
        <dbReference type="EMBL" id="KAI8421082.1"/>
    </source>
</evidence>
<reference evidence="1 2" key="1">
    <citation type="journal article" date="2022" name="Genome Biol. Evol.">
        <title>The Spruce Budworm Genome: Reconstructing the Evolutionary History of Antifreeze Proteins.</title>
        <authorList>
            <person name="Beliveau C."/>
            <person name="Gagne P."/>
            <person name="Picq S."/>
            <person name="Vernygora O."/>
            <person name="Keeling C.I."/>
            <person name="Pinkney K."/>
            <person name="Doucet D."/>
            <person name="Wen F."/>
            <person name="Johnston J.S."/>
            <person name="Maaroufi H."/>
            <person name="Boyle B."/>
            <person name="Laroche J."/>
            <person name="Dewar K."/>
            <person name="Juretic N."/>
            <person name="Blackburn G."/>
            <person name="Nisole A."/>
            <person name="Brunet B."/>
            <person name="Brandao M."/>
            <person name="Lumley L."/>
            <person name="Duan J."/>
            <person name="Quan G."/>
            <person name="Lucarotti C.J."/>
            <person name="Roe A.D."/>
            <person name="Sperling F.A.H."/>
            <person name="Levesque R.C."/>
            <person name="Cusson M."/>
        </authorList>
    </citation>
    <scope>NUCLEOTIDE SEQUENCE [LARGE SCALE GENOMIC DNA]</scope>
    <source>
        <strain evidence="1">Glfc:IPQL:Cfum</strain>
    </source>
</reference>
<accession>A0ACC0JAD6</accession>
<dbReference type="Proteomes" id="UP001064048">
    <property type="component" value="Chromosome 13"/>
</dbReference>